<dbReference type="Pfam" id="PF00059">
    <property type="entry name" value="Lectin_C"/>
    <property type="match status" value="1"/>
</dbReference>
<evidence type="ECO:0000313" key="4">
    <source>
        <dbReference type="EMBL" id="KAH3713106.1"/>
    </source>
</evidence>
<evidence type="ECO:0000259" key="3">
    <source>
        <dbReference type="PROSITE" id="PS50041"/>
    </source>
</evidence>
<dbReference type="OrthoDB" id="6271941at2759"/>
<reference evidence="4" key="2">
    <citation type="submission" date="2020-11" db="EMBL/GenBank/DDBJ databases">
        <authorList>
            <person name="McCartney M.A."/>
            <person name="Auch B."/>
            <person name="Kono T."/>
            <person name="Mallez S."/>
            <person name="Becker A."/>
            <person name="Gohl D.M."/>
            <person name="Silverstein K.A.T."/>
            <person name="Koren S."/>
            <person name="Bechman K.B."/>
            <person name="Herman A."/>
            <person name="Abrahante J.E."/>
            <person name="Garbe J."/>
        </authorList>
    </citation>
    <scope>NUCLEOTIDE SEQUENCE</scope>
    <source>
        <strain evidence="4">Duluth1</strain>
        <tissue evidence="4">Whole animal</tissue>
    </source>
</reference>
<dbReference type="PANTHER" id="PTHR22803">
    <property type="entry name" value="MANNOSE, PHOSPHOLIPASE, LECTIN RECEPTOR RELATED"/>
    <property type="match status" value="1"/>
</dbReference>
<protein>
    <recommendedName>
        <fullName evidence="3">C-type lectin domain-containing protein</fullName>
    </recommendedName>
</protein>
<feature type="chain" id="PRO_5038832861" description="C-type lectin domain-containing protein" evidence="2">
    <location>
        <begin position="23"/>
        <end position="171"/>
    </location>
</feature>
<proteinExistence type="predicted"/>
<keyword evidence="5" id="KW-1185">Reference proteome</keyword>
<keyword evidence="1" id="KW-1015">Disulfide bond</keyword>
<dbReference type="InterPro" id="IPR016187">
    <property type="entry name" value="CTDL_fold"/>
</dbReference>
<dbReference type="InterPro" id="IPR050111">
    <property type="entry name" value="C-type_lectin/snaclec_domain"/>
</dbReference>
<reference evidence="4" key="1">
    <citation type="journal article" date="2019" name="bioRxiv">
        <title>The Genome of the Zebra Mussel, Dreissena polymorpha: A Resource for Invasive Species Research.</title>
        <authorList>
            <person name="McCartney M.A."/>
            <person name="Auch B."/>
            <person name="Kono T."/>
            <person name="Mallez S."/>
            <person name="Zhang Y."/>
            <person name="Obille A."/>
            <person name="Becker A."/>
            <person name="Abrahante J.E."/>
            <person name="Garbe J."/>
            <person name="Badalamenti J.P."/>
            <person name="Herman A."/>
            <person name="Mangelson H."/>
            <person name="Liachko I."/>
            <person name="Sullivan S."/>
            <person name="Sone E.D."/>
            <person name="Koren S."/>
            <person name="Silverstein K.A.T."/>
            <person name="Beckman K.B."/>
            <person name="Gohl D.M."/>
        </authorList>
    </citation>
    <scope>NUCLEOTIDE SEQUENCE</scope>
    <source>
        <strain evidence="4">Duluth1</strain>
        <tissue evidence="4">Whole animal</tissue>
    </source>
</reference>
<dbReference type="InterPro" id="IPR016186">
    <property type="entry name" value="C-type_lectin-like/link_sf"/>
</dbReference>
<dbReference type="EMBL" id="JAIWYP010000014">
    <property type="protein sequence ID" value="KAH3713106.1"/>
    <property type="molecule type" value="Genomic_DNA"/>
</dbReference>
<dbReference type="AlphaFoldDB" id="A0A9D4BY20"/>
<dbReference type="InterPro" id="IPR001304">
    <property type="entry name" value="C-type_lectin-like"/>
</dbReference>
<gene>
    <name evidence="4" type="ORF">DPMN_072872</name>
</gene>
<dbReference type="Proteomes" id="UP000828390">
    <property type="component" value="Unassembled WGS sequence"/>
</dbReference>
<feature type="domain" description="C-type lectin" evidence="3">
    <location>
        <begin position="39"/>
        <end position="159"/>
    </location>
</feature>
<feature type="signal peptide" evidence="2">
    <location>
        <begin position="1"/>
        <end position="22"/>
    </location>
</feature>
<dbReference type="SMART" id="SM00034">
    <property type="entry name" value="CLECT"/>
    <property type="match status" value="1"/>
</dbReference>
<evidence type="ECO:0000313" key="5">
    <source>
        <dbReference type="Proteomes" id="UP000828390"/>
    </source>
</evidence>
<dbReference type="PROSITE" id="PS51257">
    <property type="entry name" value="PROKAR_LIPOPROTEIN"/>
    <property type="match status" value="1"/>
</dbReference>
<evidence type="ECO:0000256" key="2">
    <source>
        <dbReference type="SAM" id="SignalP"/>
    </source>
</evidence>
<accession>A0A9D4BY20</accession>
<comment type="caution">
    <text evidence="4">The sequence shown here is derived from an EMBL/GenBank/DDBJ whole genome shotgun (WGS) entry which is preliminary data.</text>
</comment>
<keyword evidence="2" id="KW-0732">Signal</keyword>
<dbReference type="InterPro" id="IPR018378">
    <property type="entry name" value="C-type_lectin_CS"/>
</dbReference>
<dbReference type="SUPFAM" id="SSF56436">
    <property type="entry name" value="C-type lectin-like"/>
    <property type="match status" value="1"/>
</dbReference>
<evidence type="ECO:0000256" key="1">
    <source>
        <dbReference type="ARBA" id="ARBA00023157"/>
    </source>
</evidence>
<organism evidence="4 5">
    <name type="scientific">Dreissena polymorpha</name>
    <name type="common">Zebra mussel</name>
    <name type="synonym">Mytilus polymorpha</name>
    <dbReference type="NCBI Taxonomy" id="45954"/>
    <lineage>
        <taxon>Eukaryota</taxon>
        <taxon>Metazoa</taxon>
        <taxon>Spiralia</taxon>
        <taxon>Lophotrochozoa</taxon>
        <taxon>Mollusca</taxon>
        <taxon>Bivalvia</taxon>
        <taxon>Autobranchia</taxon>
        <taxon>Heteroconchia</taxon>
        <taxon>Euheterodonta</taxon>
        <taxon>Imparidentia</taxon>
        <taxon>Neoheterodontei</taxon>
        <taxon>Myida</taxon>
        <taxon>Dreissenoidea</taxon>
        <taxon>Dreissenidae</taxon>
        <taxon>Dreissena</taxon>
    </lineage>
</organism>
<dbReference type="PROSITE" id="PS00615">
    <property type="entry name" value="C_TYPE_LECTIN_1"/>
    <property type="match status" value="1"/>
</dbReference>
<dbReference type="Gene3D" id="3.10.100.10">
    <property type="entry name" value="Mannose-Binding Protein A, subunit A"/>
    <property type="match status" value="1"/>
</dbReference>
<name>A0A9D4BY20_DREPO</name>
<sequence>MLSRTCSILSLLLCLCLQPARTSFAPHAVTSCPDDWTAFQGSCYYFHHTEQSFTEAQHACLQLESNLIHIDSEEENLFIKNFLRYQTPVKYWWMGLSDDDIEGLWKWVGSGDRPTYTDWYPGEPNNAKNEDCAIFDGVNNRNFMWVDYGCGFLCYSICEIRSETSGSIVVG</sequence>
<dbReference type="PROSITE" id="PS50041">
    <property type="entry name" value="C_TYPE_LECTIN_2"/>
    <property type="match status" value="1"/>
</dbReference>